<evidence type="ECO:0000313" key="1">
    <source>
        <dbReference type="EMBL" id="NYD37538.1"/>
    </source>
</evidence>
<dbReference type="RefSeq" id="WP_179795088.1">
    <property type="nucleotide sequence ID" value="NZ_BAABHP010000025.1"/>
</dbReference>
<name>A0A7Y9J6R7_9PSEU</name>
<evidence type="ECO:0000313" key="2">
    <source>
        <dbReference type="Proteomes" id="UP000535890"/>
    </source>
</evidence>
<dbReference type="InterPro" id="IPR017853">
    <property type="entry name" value="GH"/>
</dbReference>
<dbReference type="SUPFAM" id="SSF51445">
    <property type="entry name" value="(Trans)glycosidases"/>
    <property type="match status" value="1"/>
</dbReference>
<proteinExistence type="predicted"/>
<dbReference type="Proteomes" id="UP000535890">
    <property type="component" value="Unassembled WGS sequence"/>
</dbReference>
<gene>
    <name evidence="1" type="ORF">BJ983_003640</name>
</gene>
<accession>A0A7Y9J6R7</accession>
<dbReference type="AlphaFoldDB" id="A0A7Y9J6R7"/>
<dbReference type="Gene3D" id="3.20.20.80">
    <property type="entry name" value="Glycosidases"/>
    <property type="match status" value="2"/>
</dbReference>
<comment type="caution">
    <text evidence="1">The sequence shown here is derived from an EMBL/GenBank/DDBJ whole genome shotgun (WGS) entry which is preliminary data.</text>
</comment>
<protein>
    <recommendedName>
        <fullName evidence="3">Agarase</fullName>
    </recommendedName>
</protein>
<organism evidence="1 2">
    <name type="scientific">Actinomycetospora corticicola</name>
    <dbReference type="NCBI Taxonomy" id="663602"/>
    <lineage>
        <taxon>Bacteria</taxon>
        <taxon>Bacillati</taxon>
        <taxon>Actinomycetota</taxon>
        <taxon>Actinomycetes</taxon>
        <taxon>Pseudonocardiales</taxon>
        <taxon>Pseudonocardiaceae</taxon>
        <taxon>Actinomycetospora</taxon>
    </lineage>
</organism>
<sequence>MSTFAVRDGRLVDPDGHPFLSLGLNHADETNLQYPHNIDVWRRKYGSREAWLCDGPLADLRAWNMNTIGWTREYVAGGWGEALDWFGDPIDLYHSLPWTSAELRGAGLPYVAQMQVQDIEDWNGHPAFRPLDEDFAKWCDYLARAVVLPHADDENLLGYFFVDIPAWLPHASGRDFPELAGLDGVEREGRLYDVASRYYETITTAIRRYDPDHLILGDRYNGDKGIPEPVLRAMAPFVDVLSVQRFAGPTEDDRRQFRNDLAGWSEQAGGKPVLVADHGNWTPTDLNPHRVGLPDHAARGEDYGLVLDAVRHEPWFAGLHWCGYVENLGRGWGVKDPFDEPYRALTDAITAHNRRAVDEHTAATGGAAVTAANSPTT</sequence>
<dbReference type="EMBL" id="JACCBN010000001">
    <property type="protein sequence ID" value="NYD37538.1"/>
    <property type="molecule type" value="Genomic_DNA"/>
</dbReference>
<keyword evidence="2" id="KW-1185">Reference proteome</keyword>
<reference evidence="1 2" key="1">
    <citation type="submission" date="2020-07" db="EMBL/GenBank/DDBJ databases">
        <title>Sequencing the genomes of 1000 actinobacteria strains.</title>
        <authorList>
            <person name="Klenk H.-P."/>
        </authorList>
    </citation>
    <scope>NUCLEOTIDE SEQUENCE [LARGE SCALE GENOMIC DNA]</scope>
    <source>
        <strain evidence="1 2">DSM 45772</strain>
    </source>
</reference>
<evidence type="ECO:0008006" key="3">
    <source>
        <dbReference type="Google" id="ProtNLM"/>
    </source>
</evidence>